<dbReference type="AlphaFoldDB" id="A0A5C8P8J7"/>
<dbReference type="InterPro" id="IPR014845">
    <property type="entry name" value="GYD/TTHA1554"/>
</dbReference>
<name>A0A5C8P8J7_9HYPH</name>
<evidence type="ECO:0000313" key="1">
    <source>
        <dbReference type="EMBL" id="TXL69668.1"/>
    </source>
</evidence>
<comment type="caution">
    <text evidence="1">The sequence shown here is derived from an EMBL/GenBank/DDBJ whole genome shotgun (WGS) entry which is preliminary data.</text>
</comment>
<proteinExistence type="predicted"/>
<dbReference type="EMBL" id="VDUZ01000075">
    <property type="protein sequence ID" value="TXL69668.1"/>
    <property type="molecule type" value="Genomic_DNA"/>
</dbReference>
<gene>
    <name evidence="1" type="ORF">FHP25_38040</name>
</gene>
<accession>A0A5C8P8J7</accession>
<protein>
    <submittedName>
        <fullName evidence="1">GYD domain-containing protein</fullName>
    </submittedName>
</protein>
<sequence length="95" mass="10441">MKYVLLGTLSVDWAGKQTERTAKARAKLEKLGIKLESIHYTQGPYDFVDVVDAPDAEVMLAFSVWYAAQGLGRIQSLPAFDSQTFESAVRQASTG</sequence>
<dbReference type="Proteomes" id="UP000321638">
    <property type="component" value="Unassembled WGS sequence"/>
</dbReference>
<reference evidence="1 2" key="1">
    <citation type="submission" date="2019-06" db="EMBL/GenBank/DDBJ databases">
        <title>New taxonomy in bacterial strain CC-CFT640, isolated from vineyard.</title>
        <authorList>
            <person name="Lin S.-Y."/>
            <person name="Tsai C.-F."/>
            <person name="Young C.-C."/>
        </authorList>
    </citation>
    <scope>NUCLEOTIDE SEQUENCE [LARGE SCALE GENOMIC DNA]</scope>
    <source>
        <strain evidence="1 2">CC-CFT640</strain>
    </source>
</reference>
<dbReference type="OrthoDB" id="8236216at2"/>
<evidence type="ECO:0000313" key="2">
    <source>
        <dbReference type="Proteomes" id="UP000321638"/>
    </source>
</evidence>
<keyword evidence="2" id="KW-1185">Reference proteome</keyword>
<organism evidence="1 2">
    <name type="scientific">Vineibacter terrae</name>
    <dbReference type="NCBI Taxonomy" id="2586908"/>
    <lineage>
        <taxon>Bacteria</taxon>
        <taxon>Pseudomonadati</taxon>
        <taxon>Pseudomonadota</taxon>
        <taxon>Alphaproteobacteria</taxon>
        <taxon>Hyphomicrobiales</taxon>
        <taxon>Vineibacter</taxon>
    </lineage>
</organism>
<dbReference type="Pfam" id="PF08734">
    <property type="entry name" value="GYD"/>
    <property type="match status" value="1"/>
</dbReference>
<dbReference type="RefSeq" id="WP_147852243.1">
    <property type="nucleotide sequence ID" value="NZ_VDUZ01000075.1"/>
</dbReference>